<accession>A0ABQ4QBH1</accession>
<protein>
    <submittedName>
        <fullName evidence="1">Uncharacterized protein</fullName>
    </submittedName>
</protein>
<evidence type="ECO:0000313" key="2">
    <source>
        <dbReference type="Proteomes" id="UP001055117"/>
    </source>
</evidence>
<sequence>MTMSVHDALDAWSEGRISLERAYALTGAESVGELLTWCDSCDVERPHPDAASLLASLAAPGEERLAEIRRREAAFDAALRRARIRDPGLSDDAYDPASIRVLAELGPLPRRPTGHVEDVPDPAWLALSPEDRADVMQREANPEGLATFDPMAHPAYATAVQAISDRRRDAAGRPRMDGARLVSQVILAEDGRLFVEAPGSPPTRIVAIPAKRAAAVGQRVAELVAEALAARARAGEGTA</sequence>
<evidence type="ECO:0000313" key="1">
    <source>
        <dbReference type="EMBL" id="GJD42247.1"/>
    </source>
</evidence>
<dbReference type="EMBL" id="BPQG01000001">
    <property type="protein sequence ID" value="GJD42247.1"/>
    <property type="molecule type" value="Genomic_DNA"/>
</dbReference>
<reference evidence="1 2" key="1">
    <citation type="journal article" date="2021" name="Front. Microbiol.">
        <title>Comprehensive Comparative Genomics and Phenotyping of Methylobacterium Species.</title>
        <authorList>
            <person name="Alessa O."/>
            <person name="Ogura Y."/>
            <person name="Fujitani Y."/>
            <person name="Takami H."/>
            <person name="Hayashi T."/>
            <person name="Sahin N."/>
            <person name="Tani A."/>
        </authorList>
    </citation>
    <scope>NUCLEOTIDE SEQUENCE [LARGE SCALE GENOMIC DNA]</scope>
    <source>
        <strain evidence="1 2">DSM 23679</strain>
    </source>
</reference>
<organism evidence="1 2">
    <name type="scientific">Methylobacterium cerastii</name>
    <dbReference type="NCBI Taxonomy" id="932741"/>
    <lineage>
        <taxon>Bacteria</taxon>
        <taxon>Pseudomonadati</taxon>
        <taxon>Pseudomonadota</taxon>
        <taxon>Alphaproteobacteria</taxon>
        <taxon>Hyphomicrobiales</taxon>
        <taxon>Methylobacteriaceae</taxon>
        <taxon>Methylobacterium</taxon>
    </lineage>
</organism>
<dbReference type="RefSeq" id="WP_238270077.1">
    <property type="nucleotide sequence ID" value="NZ_BPQG01000001.1"/>
</dbReference>
<name>A0ABQ4QBH1_9HYPH</name>
<dbReference type="Proteomes" id="UP001055117">
    <property type="component" value="Unassembled WGS sequence"/>
</dbReference>
<proteinExistence type="predicted"/>
<comment type="caution">
    <text evidence="1">The sequence shown here is derived from an EMBL/GenBank/DDBJ whole genome shotgun (WGS) entry which is preliminary data.</text>
</comment>
<gene>
    <name evidence="1" type="ORF">AFCDBAGC_0082</name>
</gene>
<keyword evidence="2" id="KW-1185">Reference proteome</keyword>